<keyword evidence="2" id="KW-1185">Reference proteome</keyword>
<proteinExistence type="predicted"/>
<evidence type="ECO:0000313" key="1">
    <source>
        <dbReference type="EMBL" id="KAJ7515043.1"/>
    </source>
</evidence>
<dbReference type="Proteomes" id="UP001162992">
    <property type="component" value="Chromosome 23"/>
</dbReference>
<dbReference type="EMBL" id="CM055114">
    <property type="protein sequence ID" value="KAJ7515043.1"/>
    <property type="molecule type" value="Genomic_DNA"/>
</dbReference>
<accession>A0ACC2ABW4</accession>
<protein>
    <submittedName>
        <fullName evidence="1">Uncharacterized protein</fullName>
    </submittedName>
</protein>
<organism evidence="1 2">
    <name type="scientific">Diphasiastrum complanatum</name>
    <name type="common">Issler's clubmoss</name>
    <name type="synonym">Lycopodium complanatum</name>
    <dbReference type="NCBI Taxonomy" id="34168"/>
    <lineage>
        <taxon>Eukaryota</taxon>
        <taxon>Viridiplantae</taxon>
        <taxon>Streptophyta</taxon>
        <taxon>Embryophyta</taxon>
        <taxon>Tracheophyta</taxon>
        <taxon>Lycopodiopsida</taxon>
        <taxon>Lycopodiales</taxon>
        <taxon>Lycopodiaceae</taxon>
        <taxon>Lycopodioideae</taxon>
        <taxon>Diphasiastrum</taxon>
    </lineage>
</organism>
<gene>
    <name evidence="1" type="ORF">O6H91_23G069300</name>
</gene>
<evidence type="ECO:0000313" key="2">
    <source>
        <dbReference type="Proteomes" id="UP001162992"/>
    </source>
</evidence>
<name>A0ACC2ABW4_DIPCM</name>
<sequence>MDVQPLPCPQRLPYQKCMMLHLLHLSIRFYSIAITSPSVRNVTDLVVALMAALLCTSIDHRICATTGSTHRSTHSLLLTVRISWRGINTAGVKSATTICLPDFQTAYQKKSATDVFNNYQLQSDHRKSHPSN</sequence>
<reference evidence="2" key="1">
    <citation type="journal article" date="2024" name="Proc. Natl. Acad. Sci. U.S.A.">
        <title>Extraordinary preservation of gene collinearity over three hundred million years revealed in homosporous lycophytes.</title>
        <authorList>
            <person name="Li C."/>
            <person name="Wickell D."/>
            <person name="Kuo L.Y."/>
            <person name="Chen X."/>
            <person name="Nie B."/>
            <person name="Liao X."/>
            <person name="Peng D."/>
            <person name="Ji J."/>
            <person name="Jenkins J."/>
            <person name="Williams M."/>
            <person name="Shu S."/>
            <person name="Plott C."/>
            <person name="Barry K."/>
            <person name="Rajasekar S."/>
            <person name="Grimwood J."/>
            <person name="Han X."/>
            <person name="Sun S."/>
            <person name="Hou Z."/>
            <person name="He W."/>
            <person name="Dai G."/>
            <person name="Sun C."/>
            <person name="Schmutz J."/>
            <person name="Leebens-Mack J.H."/>
            <person name="Li F.W."/>
            <person name="Wang L."/>
        </authorList>
    </citation>
    <scope>NUCLEOTIDE SEQUENCE [LARGE SCALE GENOMIC DNA]</scope>
    <source>
        <strain evidence="2">cv. PW_Plant_1</strain>
    </source>
</reference>
<comment type="caution">
    <text evidence="1">The sequence shown here is derived from an EMBL/GenBank/DDBJ whole genome shotgun (WGS) entry which is preliminary data.</text>
</comment>